<dbReference type="EMBL" id="JADIML010000124">
    <property type="protein sequence ID" value="MBO8463131.1"/>
    <property type="molecule type" value="Genomic_DNA"/>
</dbReference>
<evidence type="ECO:0000256" key="2">
    <source>
        <dbReference type="ARBA" id="ARBA00010488"/>
    </source>
</evidence>
<comment type="caution">
    <text evidence="7">The sequence shown here is derived from an EMBL/GenBank/DDBJ whole genome shotgun (WGS) entry which is preliminary data.</text>
</comment>
<dbReference type="PANTHER" id="PTHR37316:SF3">
    <property type="entry name" value="TEICHOIC ACID GLYCEROL-PHOSPHATE TRANSFERASE"/>
    <property type="match status" value="1"/>
</dbReference>
<dbReference type="Gene3D" id="3.40.50.11820">
    <property type="match status" value="1"/>
</dbReference>
<organism evidence="7 8">
    <name type="scientific">Candidatus Scybalomonas excrementavium</name>
    <dbReference type="NCBI Taxonomy" id="2840943"/>
    <lineage>
        <taxon>Bacteria</taxon>
        <taxon>Bacillati</taxon>
        <taxon>Bacillota</taxon>
        <taxon>Clostridia</taxon>
        <taxon>Lachnospirales</taxon>
        <taxon>Lachnospiraceae</taxon>
        <taxon>Lachnospiraceae incertae sedis</taxon>
        <taxon>Candidatus Scybalomonas</taxon>
    </lineage>
</organism>
<dbReference type="InterPro" id="IPR051612">
    <property type="entry name" value="Teichoic_Acid_Biosynth"/>
</dbReference>
<keyword evidence="5" id="KW-0777">Teichoic acid biosynthesis</keyword>
<dbReference type="InterPro" id="IPR007554">
    <property type="entry name" value="Glycerophosphate_synth"/>
</dbReference>
<dbReference type="GO" id="GO:0019350">
    <property type="term" value="P:teichoic acid biosynthetic process"/>
    <property type="evidence" value="ECO:0007669"/>
    <property type="project" value="UniProtKB-KW"/>
</dbReference>
<reference evidence="7" key="2">
    <citation type="journal article" date="2021" name="PeerJ">
        <title>Extensive microbial diversity within the chicken gut microbiome revealed by metagenomics and culture.</title>
        <authorList>
            <person name="Gilroy R."/>
            <person name="Ravi A."/>
            <person name="Getino M."/>
            <person name="Pursley I."/>
            <person name="Horton D.L."/>
            <person name="Alikhan N.F."/>
            <person name="Baker D."/>
            <person name="Gharbi K."/>
            <person name="Hall N."/>
            <person name="Watson M."/>
            <person name="Adriaenssens E.M."/>
            <person name="Foster-Nyarko E."/>
            <person name="Jarju S."/>
            <person name="Secka A."/>
            <person name="Antonio M."/>
            <person name="Oren A."/>
            <person name="Chaudhuri R.R."/>
            <person name="La Ragione R."/>
            <person name="Hildebrand F."/>
            <person name="Pallen M.J."/>
        </authorList>
    </citation>
    <scope>NUCLEOTIDE SEQUENCE</scope>
    <source>
        <strain evidence="7">E3-2379</strain>
    </source>
</reference>
<keyword evidence="3" id="KW-1003">Cell membrane</keyword>
<evidence type="ECO:0000256" key="4">
    <source>
        <dbReference type="ARBA" id="ARBA00022679"/>
    </source>
</evidence>
<evidence type="ECO:0000313" key="7">
    <source>
        <dbReference type="EMBL" id="MBO8463131.1"/>
    </source>
</evidence>
<evidence type="ECO:0000256" key="3">
    <source>
        <dbReference type="ARBA" id="ARBA00022475"/>
    </source>
</evidence>
<dbReference type="Proteomes" id="UP000823618">
    <property type="component" value="Unassembled WGS sequence"/>
</dbReference>
<name>A0A9D9HZE8_9FIRM</name>
<feature type="non-terminal residue" evidence="7">
    <location>
        <position position="221"/>
    </location>
</feature>
<sequence length="221" mass="26635">MKAKIKKQIKKFLRDRMVFLYRIMVKVLPVSKDVIVFESNLGRNYTGNPKAIYERMVELGLDKKYKLIWIFSHPGEKIKGNAKQIKRVRLRYFYYCAIAKVWVFDCRHPRYLIKRPENLYIQTWHGTPLKKLALDMDVIDMGGVTDIEHYREEFRKNSSVWDCLISQNSFSTETFRRCFDFKKKMLEIGYPRNDILFRGNHTEYINELKKKYQIPMDKKVI</sequence>
<comment type="subcellular location">
    <subcellularLocation>
        <location evidence="1">Cell membrane</location>
        <topology evidence="1">Peripheral membrane protein</topology>
    </subcellularLocation>
</comment>
<dbReference type="Gene3D" id="3.40.50.12580">
    <property type="match status" value="1"/>
</dbReference>
<keyword evidence="6" id="KW-0472">Membrane</keyword>
<accession>A0A9D9HZE8</accession>
<dbReference type="PANTHER" id="PTHR37316">
    <property type="entry name" value="TEICHOIC ACID GLYCEROL-PHOSPHATE PRIMASE"/>
    <property type="match status" value="1"/>
</dbReference>
<dbReference type="GO" id="GO:0047355">
    <property type="term" value="F:CDP-glycerol glycerophosphotransferase activity"/>
    <property type="evidence" value="ECO:0007669"/>
    <property type="project" value="InterPro"/>
</dbReference>
<reference evidence="7" key="1">
    <citation type="submission" date="2020-10" db="EMBL/GenBank/DDBJ databases">
        <authorList>
            <person name="Gilroy R."/>
        </authorList>
    </citation>
    <scope>NUCLEOTIDE SEQUENCE</scope>
    <source>
        <strain evidence="7">E3-2379</strain>
    </source>
</reference>
<evidence type="ECO:0000256" key="5">
    <source>
        <dbReference type="ARBA" id="ARBA00022944"/>
    </source>
</evidence>
<dbReference type="AlphaFoldDB" id="A0A9D9HZE8"/>
<evidence type="ECO:0000256" key="6">
    <source>
        <dbReference type="ARBA" id="ARBA00023136"/>
    </source>
</evidence>
<dbReference type="InterPro" id="IPR043148">
    <property type="entry name" value="TagF_C"/>
</dbReference>
<proteinExistence type="inferred from homology"/>
<comment type="similarity">
    <text evidence="2">Belongs to the CDP-glycerol glycerophosphotransferase family.</text>
</comment>
<dbReference type="Pfam" id="PF04464">
    <property type="entry name" value="Glyphos_transf"/>
    <property type="match status" value="1"/>
</dbReference>
<evidence type="ECO:0000256" key="1">
    <source>
        <dbReference type="ARBA" id="ARBA00004202"/>
    </source>
</evidence>
<protein>
    <submittedName>
        <fullName evidence="7">CDP-glycerol glycerophosphotransferase family protein</fullName>
    </submittedName>
</protein>
<keyword evidence="4" id="KW-0808">Transferase</keyword>
<gene>
    <name evidence="7" type="ORF">IAC13_04285</name>
</gene>
<evidence type="ECO:0000313" key="8">
    <source>
        <dbReference type="Proteomes" id="UP000823618"/>
    </source>
</evidence>
<dbReference type="GO" id="GO:0005886">
    <property type="term" value="C:plasma membrane"/>
    <property type="evidence" value="ECO:0007669"/>
    <property type="project" value="UniProtKB-SubCell"/>
</dbReference>
<dbReference type="InterPro" id="IPR043149">
    <property type="entry name" value="TagF_N"/>
</dbReference>